<sequence>MTEPVVHGLVHEDDPYSDERLASFHSRRSFIPVTFFSANSLS</sequence>
<reference evidence="1" key="1">
    <citation type="journal article" date="2023" name="GigaByte">
        <title>Genome assembly of the bearded iris, Iris pallida Lam.</title>
        <authorList>
            <person name="Bruccoleri R.E."/>
            <person name="Oakeley E.J."/>
            <person name="Faust A.M.E."/>
            <person name="Altorfer M."/>
            <person name="Dessus-Babus S."/>
            <person name="Burckhardt D."/>
            <person name="Oertli M."/>
            <person name="Naumann U."/>
            <person name="Petersen F."/>
            <person name="Wong J."/>
        </authorList>
    </citation>
    <scope>NUCLEOTIDE SEQUENCE</scope>
    <source>
        <strain evidence="1">GSM-AAB239-AS_SAM_17_03QT</strain>
    </source>
</reference>
<comment type="caution">
    <text evidence="1">The sequence shown here is derived from an EMBL/GenBank/DDBJ whole genome shotgun (WGS) entry which is preliminary data.</text>
</comment>
<reference evidence="1" key="2">
    <citation type="submission" date="2023-04" db="EMBL/GenBank/DDBJ databases">
        <authorList>
            <person name="Bruccoleri R.E."/>
            <person name="Oakeley E.J."/>
            <person name="Faust A.-M."/>
            <person name="Dessus-Babus S."/>
            <person name="Altorfer M."/>
            <person name="Burckhardt D."/>
            <person name="Oertli M."/>
            <person name="Naumann U."/>
            <person name="Petersen F."/>
            <person name="Wong J."/>
        </authorList>
    </citation>
    <scope>NUCLEOTIDE SEQUENCE</scope>
    <source>
        <strain evidence="1">GSM-AAB239-AS_SAM_17_03QT</strain>
        <tissue evidence="1">Leaf</tissue>
    </source>
</reference>
<dbReference type="EMBL" id="JANAVB010005598">
    <property type="protein sequence ID" value="KAJ6846462.1"/>
    <property type="molecule type" value="Genomic_DNA"/>
</dbReference>
<organism evidence="1 2">
    <name type="scientific">Iris pallida</name>
    <name type="common">Sweet iris</name>
    <dbReference type="NCBI Taxonomy" id="29817"/>
    <lineage>
        <taxon>Eukaryota</taxon>
        <taxon>Viridiplantae</taxon>
        <taxon>Streptophyta</taxon>
        <taxon>Embryophyta</taxon>
        <taxon>Tracheophyta</taxon>
        <taxon>Spermatophyta</taxon>
        <taxon>Magnoliopsida</taxon>
        <taxon>Liliopsida</taxon>
        <taxon>Asparagales</taxon>
        <taxon>Iridaceae</taxon>
        <taxon>Iridoideae</taxon>
        <taxon>Irideae</taxon>
        <taxon>Iris</taxon>
    </lineage>
</organism>
<accession>A0AAX6HZT8</accession>
<proteinExistence type="predicted"/>
<evidence type="ECO:0000313" key="2">
    <source>
        <dbReference type="Proteomes" id="UP001140949"/>
    </source>
</evidence>
<evidence type="ECO:0000313" key="1">
    <source>
        <dbReference type="EMBL" id="KAJ6846462.1"/>
    </source>
</evidence>
<protein>
    <submittedName>
        <fullName evidence="1">Uncharacterized protein</fullName>
    </submittedName>
</protein>
<dbReference type="AlphaFoldDB" id="A0AAX6HZT8"/>
<dbReference type="Proteomes" id="UP001140949">
    <property type="component" value="Unassembled WGS sequence"/>
</dbReference>
<keyword evidence="2" id="KW-1185">Reference proteome</keyword>
<name>A0AAX6HZT8_IRIPA</name>
<gene>
    <name evidence="1" type="ORF">M6B38_280965</name>
</gene>